<reference evidence="2 3" key="1">
    <citation type="submission" date="2018-07" db="EMBL/GenBank/DDBJ databases">
        <title>Genomic Encyclopedia of Type Strains, Phase III (KMG-III): the genomes of soil and plant-associated and newly described type strains.</title>
        <authorList>
            <person name="Whitman W."/>
        </authorList>
    </citation>
    <scope>NUCLEOTIDE SEQUENCE [LARGE SCALE GENOMIC DNA]</scope>
    <source>
        <strain evidence="2 3">CECT 8525</strain>
    </source>
</reference>
<comment type="caution">
    <text evidence="2">The sequence shown here is derived from an EMBL/GenBank/DDBJ whole genome shotgun (WGS) entry which is preliminary data.</text>
</comment>
<dbReference type="RefSeq" id="WP_114347559.1">
    <property type="nucleotide sequence ID" value="NZ_QPJL01000001.1"/>
</dbReference>
<name>A0A368Z8U4_9RHOB</name>
<evidence type="ECO:0000313" key="3">
    <source>
        <dbReference type="Proteomes" id="UP000253345"/>
    </source>
</evidence>
<protein>
    <submittedName>
        <fullName evidence="2">TniQ protein</fullName>
    </submittedName>
</protein>
<dbReference type="AlphaFoldDB" id="A0A368Z8U4"/>
<dbReference type="OrthoDB" id="7595282at2"/>
<dbReference type="Pfam" id="PF06527">
    <property type="entry name" value="TniQ"/>
    <property type="match status" value="1"/>
</dbReference>
<dbReference type="Proteomes" id="UP000253345">
    <property type="component" value="Unassembled WGS sequence"/>
</dbReference>
<gene>
    <name evidence="2" type="ORF">DFP89_101247</name>
</gene>
<accession>A0A368Z8U4</accession>
<dbReference type="EMBL" id="QPJL01000001">
    <property type="protein sequence ID" value="RCW88811.1"/>
    <property type="molecule type" value="Genomic_DNA"/>
</dbReference>
<proteinExistence type="predicted"/>
<dbReference type="InterPro" id="IPR009492">
    <property type="entry name" value="TniQ"/>
</dbReference>
<sequence>MTDPKRLFPTLPRRAGESPISWLSRLASFHIGASTRDFCRLVGLSRAGVYRGEKTALAVLAEAGGEPVETLAHDALIRTARSTYLFRGHSLCSRTVVTGPARFCPACLEEDASDHPHRLGAPWAHRTLWQIRTCRVCSRHGLALAEIAAPSARSAMADFHALIGRDPGLISRAPRLVTEGGPLQTYVEARLNGARGQPFLDAHGLRDAINVTELIGLVATRGVNVNHVEAASATAEQAHAGFEIMTGGEEELLAFLGQIASDARRRGMKRFAPRETFGALHDFFARSGPGAAAEPSRSVFRDAVFRVFPYDEGANVAGDPAPAPSGVTLYRAARASAAHPKRFRRALEAEGLISAGDDRPPNFILLDSAGAEILAKDLRSALRFIDLPSYLGCSRSVAISLLKAGVIAPIGNGRAGLRRTGYRRSDMDMLLRDVAVRATAQDAEVTGWADLSAVSRQTSLSSGRIIAAVLNGSLSDIRSVAANVCRLDVLRFRSEAVREALTSYEDPDEICVSSAAAFLRTSPEVVVRLASSEMAPAGLTSARRVRWNGGERPVFRRRDLENFAEAYVFLSNEVRILRLFPSEAVRRLDAADISPAFPAKRVRARVYRREPRFFEAIRNA</sequence>
<feature type="domain" description="TniQ" evidence="1">
    <location>
        <begin position="13"/>
        <end position="144"/>
    </location>
</feature>
<keyword evidence="3" id="KW-1185">Reference proteome</keyword>
<organism evidence="2 3">
    <name type="scientific">Paracoccus lutimaris</name>
    <dbReference type="NCBI Taxonomy" id="1490030"/>
    <lineage>
        <taxon>Bacteria</taxon>
        <taxon>Pseudomonadati</taxon>
        <taxon>Pseudomonadota</taxon>
        <taxon>Alphaproteobacteria</taxon>
        <taxon>Rhodobacterales</taxon>
        <taxon>Paracoccaceae</taxon>
        <taxon>Paracoccus</taxon>
    </lineage>
</organism>
<evidence type="ECO:0000259" key="1">
    <source>
        <dbReference type="Pfam" id="PF06527"/>
    </source>
</evidence>
<evidence type="ECO:0000313" key="2">
    <source>
        <dbReference type="EMBL" id="RCW88811.1"/>
    </source>
</evidence>